<sequence>MLVLRPYLESWNTQRLLVWRTRNPLKAYNLRIPLPVAKALYQEMLATNLTGYEQDLLARLDQAMVNYRHPSEPYLLGDLAPIRPLVGQAVSRTIYP</sequence>
<name>A0A418M404_9BACT</name>
<dbReference type="AlphaFoldDB" id="A0A418M404"/>
<proteinExistence type="predicted"/>
<gene>
    <name evidence="1" type="ORF">DYU11_21155</name>
</gene>
<comment type="caution">
    <text evidence="1">The sequence shown here is derived from an EMBL/GenBank/DDBJ whole genome shotgun (WGS) entry which is preliminary data.</text>
</comment>
<organism evidence="1 2">
    <name type="scientific">Fibrisoma montanum</name>
    <dbReference type="NCBI Taxonomy" id="2305895"/>
    <lineage>
        <taxon>Bacteria</taxon>
        <taxon>Pseudomonadati</taxon>
        <taxon>Bacteroidota</taxon>
        <taxon>Cytophagia</taxon>
        <taxon>Cytophagales</taxon>
        <taxon>Spirosomataceae</taxon>
        <taxon>Fibrisoma</taxon>
    </lineage>
</organism>
<dbReference type="Proteomes" id="UP000283523">
    <property type="component" value="Unassembled WGS sequence"/>
</dbReference>
<keyword evidence="2" id="KW-1185">Reference proteome</keyword>
<dbReference type="EMBL" id="QXED01000006">
    <property type="protein sequence ID" value="RIV20556.1"/>
    <property type="molecule type" value="Genomic_DNA"/>
</dbReference>
<protein>
    <submittedName>
        <fullName evidence="1">Uncharacterized protein</fullName>
    </submittedName>
</protein>
<evidence type="ECO:0000313" key="1">
    <source>
        <dbReference type="EMBL" id="RIV20556.1"/>
    </source>
</evidence>
<evidence type="ECO:0000313" key="2">
    <source>
        <dbReference type="Proteomes" id="UP000283523"/>
    </source>
</evidence>
<accession>A0A418M404</accession>
<reference evidence="1 2" key="1">
    <citation type="submission" date="2018-08" db="EMBL/GenBank/DDBJ databases">
        <title>Fibrisoma montanum sp. nov., isolated from Danxia mountain soil.</title>
        <authorList>
            <person name="Huang Y."/>
        </authorList>
    </citation>
    <scope>NUCLEOTIDE SEQUENCE [LARGE SCALE GENOMIC DNA]</scope>
    <source>
        <strain evidence="1 2">HYT19</strain>
    </source>
</reference>